<dbReference type="InterPro" id="IPR007218">
    <property type="entry name" value="DNA_pol_delta_4"/>
</dbReference>
<organism evidence="2 3">
    <name type="scientific">Digitaria exilis</name>
    <dbReference type="NCBI Taxonomy" id="1010633"/>
    <lineage>
        <taxon>Eukaryota</taxon>
        <taxon>Viridiplantae</taxon>
        <taxon>Streptophyta</taxon>
        <taxon>Embryophyta</taxon>
        <taxon>Tracheophyta</taxon>
        <taxon>Spermatophyta</taxon>
        <taxon>Magnoliopsida</taxon>
        <taxon>Liliopsida</taxon>
        <taxon>Poales</taxon>
        <taxon>Poaceae</taxon>
        <taxon>PACMAD clade</taxon>
        <taxon>Panicoideae</taxon>
        <taxon>Panicodae</taxon>
        <taxon>Paniceae</taxon>
        <taxon>Anthephorinae</taxon>
        <taxon>Digitaria</taxon>
    </lineage>
</organism>
<dbReference type="PANTHER" id="PTHR14303">
    <property type="entry name" value="DNA POLYMERASE DELTA SUBUNIT 4"/>
    <property type="match status" value="1"/>
</dbReference>
<reference evidence="2" key="1">
    <citation type="submission" date="2020-07" db="EMBL/GenBank/DDBJ databases">
        <title>Genome sequence and genetic diversity analysis of an under-domesticated orphan crop, white fonio (Digitaria exilis).</title>
        <authorList>
            <person name="Bennetzen J.L."/>
            <person name="Chen S."/>
            <person name="Ma X."/>
            <person name="Wang X."/>
            <person name="Yssel A.E.J."/>
            <person name="Chaluvadi S.R."/>
            <person name="Johnson M."/>
            <person name="Gangashetty P."/>
            <person name="Hamidou F."/>
            <person name="Sanogo M.D."/>
            <person name="Zwaenepoel A."/>
            <person name="Wallace J."/>
            <person name="Van De Peer Y."/>
            <person name="Van Deynze A."/>
        </authorList>
    </citation>
    <scope>NUCLEOTIDE SEQUENCE</scope>
    <source>
        <tissue evidence="2">Leaves</tissue>
    </source>
</reference>
<dbReference type="OrthoDB" id="337486at2759"/>
<dbReference type="GO" id="GO:0003887">
    <property type="term" value="F:DNA-directed DNA polymerase activity"/>
    <property type="evidence" value="ECO:0007669"/>
    <property type="project" value="TreeGrafter"/>
</dbReference>
<keyword evidence="3" id="KW-1185">Reference proteome</keyword>
<feature type="region of interest" description="Disordered" evidence="1">
    <location>
        <begin position="1"/>
        <end position="55"/>
    </location>
</feature>
<protein>
    <recommendedName>
        <fullName evidence="4">DNA polymerase delta subunit 4</fullName>
    </recommendedName>
</protein>
<proteinExistence type="predicted"/>
<dbReference type="GO" id="GO:0006261">
    <property type="term" value="P:DNA-templated DNA replication"/>
    <property type="evidence" value="ECO:0007669"/>
    <property type="project" value="TreeGrafter"/>
</dbReference>
<name>A0A835KRE5_9POAL</name>
<evidence type="ECO:0000256" key="1">
    <source>
        <dbReference type="SAM" id="MobiDB-lite"/>
    </source>
</evidence>
<comment type="caution">
    <text evidence="2">The sequence shown here is derived from an EMBL/GenBank/DDBJ whole genome shotgun (WGS) entry which is preliminary data.</text>
</comment>
<dbReference type="Proteomes" id="UP000636709">
    <property type="component" value="Unassembled WGS sequence"/>
</dbReference>
<dbReference type="Pfam" id="PF04081">
    <property type="entry name" value="DNA_pol_delta_4"/>
    <property type="match status" value="1"/>
</dbReference>
<accession>A0A835KRE5</accession>
<evidence type="ECO:0008006" key="4">
    <source>
        <dbReference type="Google" id="ProtNLM"/>
    </source>
</evidence>
<dbReference type="AlphaFoldDB" id="A0A835KRE5"/>
<dbReference type="EMBL" id="JACEFO010000740">
    <property type="protein sequence ID" value="KAF8758175.1"/>
    <property type="molecule type" value="Genomic_DNA"/>
</dbReference>
<feature type="compositionally biased region" description="Basic residues" evidence="1">
    <location>
        <begin position="13"/>
        <end position="27"/>
    </location>
</feature>
<evidence type="ECO:0000313" key="3">
    <source>
        <dbReference type="Proteomes" id="UP000636709"/>
    </source>
</evidence>
<dbReference type="PANTHER" id="PTHR14303:SF16">
    <property type="entry name" value="DNA POLYMERASE DELTA SUBUNIT 4"/>
    <property type="match status" value="1"/>
</dbReference>
<dbReference type="GO" id="GO:0000731">
    <property type="term" value="P:DNA synthesis involved in DNA repair"/>
    <property type="evidence" value="ECO:0007669"/>
    <property type="project" value="InterPro"/>
</dbReference>
<sequence length="119" mass="13144">MAPARRGGLKGVYRQRKKAKPAPRKKQPSKDVQQQQQQQGGVAGGATGTEEAAGYGAEEEALRQFDMDASYGPCIGVARLRRWDRAAAMGLRPPPHVRDLIILRRHHHHGDECLWAGKV</sequence>
<evidence type="ECO:0000313" key="2">
    <source>
        <dbReference type="EMBL" id="KAF8758175.1"/>
    </source>
</evidence>
<gene>
    <name evidence="2" type="ORF">HU200_010697</name>
</gene>
<dbReference type="GO" id="GO:0043625">
    <property type="term" value="C:delta DNA polymerase complex"/>
    <property type="evidence" value="ECO:0007669"/>
    <property type="project" value="TreeGrafter"/>
</dbReference>